<comment type="subcellular location">
    <subcellularLocation>
        <location evidence="1">Membrane</location>
        <topology evidence="1">Multi-pass membrane protein</topology>
    </subcellularLocation>
</comment>
<keyword evidence="4 7" id="KW-0812">Transmembrane</keyword>
<gene>
    <name evidence="8" type="ORF">M569_08946</name>
</gene>
<protein>
    <submittedName>
        <fullName evidence="8">Yellow stripe 1-like protein</fullName>
    </submittedName>
</protein>
<name>S8CM64_9LAMI</name>
<dbReference type="AlphaFoldDB" id="S8CM64"/>
<dbReference type="EMBL" id="AUSU01004011">
    <property type="protein sequence ID" value="EPS65831.1"/>
    <property type="molecule type" value="Genomic_DNA"/>
</dbReference>
<evidence type="ECO:0000256" key="1">
    <source>
        <dbReference type="ARBA" id="ARBA00004141"/>
    </source>
</evidence>
<dbReference type="GO" id="GO:0035673">
    <property type="term" value="F:oligopeptide transmembrane transporter activity"/>
    <property type="evidence" value="ECO:0007669"/>
    <property type="project" value="InterPro"/>
</dbReference>
<dbReference type="PANTHER" id="PTHR31645">
    <property type="entry name" value="OLIGOPEPTIDE TRANSPORTER YGL114W-RELATED"/>
    <property type="match status" value="1"/>
</dbReference>
<dbReference type="GO" id="GO:0010039">
    <property type="term" value="P:response to iron ion"/>
    <property type="evidence" value="ECO:0007669"/>
    <property type="project" value="TreeGrafter"/>
</dbReference>
<proteinExistence type="inferred from homology"/>
<sequence length="266" mass="29501">QSNVATPPFTRQENTVIQTCVVSCYAMAIGGGFGSYLLALSKKTYEQAGVDTPGNPPGSWKNPGLAWMIGFLFVISFVGILTLAPLRKIMIIDYKLPFPSGTASAVLINGFHTQNGSKLAKKQVRGFAKFFSLSFVWSFFQWFYSGGTQCGFANFPIFGLKAWSQKFYFDFSLAYVGAGMICPYLVNFSMLLGGVLSWGIMWPLISAKKGDWYPEDIPESSMKSLTGYQIFISIFLILGDGSYNFFKILFVTLRNMRAAFDAKKSL</sequence>
<evidence type="ECO:0000313" key="8">
    <source>
        <dbReference type="EMBL" id="EPS65831.1"/>
    </source>
</evidence>
<dbReference type="Proteomes" id="UP000015453">
    <property type="component" value="Unassembled WGS sequence"/>
</dbReference>
<comment type="similarity">
    <text evidence="2">Belongs to the YSL (TC 2.A.67.2) family.</text>
</comment>
<dbReference type="InterPro" id="IPR045035">
    <property type="entry name" value="YSL-like"/>
</dbReference>
<dbReference type="Pfam" id="PF03169">
    <property type="entry name" value="OPT"/>
    <property type="match status" value="1"/>
</dbReference>
<feature type="non-terminal residue" evidence="8">
    <location>
        <position position="266"/>
    </location>
</feature>
<feature type="transmembrane region" description="Helical" evidence="7">
    <location>
        <begin position="225"/>
        <end position="246"/>
    </location>
</feature>
<keyword evidence="6 7" id="KW-0472">Membrane</keyword>
<feature type="transmembrane region" description="Helical" evidence="7">
    <location>
        <begin position="65"/>
        <end position="86"/>
    </location>
</feature>
<dbReference type="GO" id="GO:0048316">
    <property type="term" value="P:seed development"/>
    <property type="evidence" value="ECO:0007669"/>
    <property type="project" value="TreeGrafter"/>
</dbReference>
<feature type="transmembrane region" description="Helical" evidence="7">
    <location>
        <begin position="181"/>
        <end position="205"/>
    </location>
</feature>
<evidence type="ECO:0000256" key="6">
    <source>
        <dbReference type="ARBA" id="ARBA00023136"/>
    </source>
</evidence>
<evidence type="ECO:0000313" key="9">
    <source>
        <dbReference type="Proteomes" id="UP000015453"/>
    </source>
</evidence>
<keyword evidence="9" id="KW-1185">Reference proteome</keyword>
<reference evidence="8 9" key="1">
    <citation type="journal article" date="2013" name="BMC Genomics">
        <title>The miniature genome of a carnivorous plant Genlisea aurea contains a low number of genes and short non-coding sequences.</title>
        <authorList>
            <person name="Leushkin E.V."/>
            <person name="Sutormin R.A."/>
            <person name="Nabieva E.R."/>
            <person name="Penin A.A."/>
            <person name="Kondrashov A.S."/>
            <person name="Logacheva M.D."/>
        </authorList>
    </citation>
    <scope>NUCLEOTIDE SEQUENCE [LARGE SCALE GENOMIC DNA]</scope>
</reference>
<dbReference type="GO" id="GO:0005886">
    <property type="term" value="C:plasma membrane"/>
    <property type="evidence" value="ECO:0007669"/>
    <property type="project" value="TreeGrafter"/>
</dbReference>
<dbReference type="NCBIfam" id="TIGR00728">
    <property type="entry name" value="OPT_sfam"/>
    <property type="match status" value="1"/>
</dbReference>
<evidence type="ECO:0000256" key="7">
    <source>
        <dbReference type="SAM" id="Phobius"/>
    </source>
</evidence>
<dbReference type="GO" id="GO:0051980">
    <property type="term" value="F:iron-nicotianamine transmembrane transporter activity"/>
    <property type="evidence" value="ECO:0007669"/>
    <property type="project" value="TreeGrafter"/>
</dbReference>
<evidence type="ECO:0000256" key="3">
    <source>
        <dbReference type="ARBA" id="ARBA00022448"/>
    </source>
</evidence>
<dbReference type="OrthoDB" id="627262at2759"/>
<accession>S8CM64</accession>
<comment type="caution">
    <text evidence="8">The sequence shown here is derived from an EMBL/GenBank/DDBJ whole genome shotgun (WGS) entry which is preliminary data.</text>
</comment>
<feature type="non-terminal residue" evidence="8">
    <location>
        <position position="1"/>
    </location>
</feature>
<evidence type="ECO:0000256" key="4">
    <source>
        <dbReference type="ARBA" id="ARBA00022692"/>
    </source>
</evidence>
<dbReference type="InterPro" id="IPR004813">
    <property type="entry name" value="OPT"/>
</dbReference>
<dbReference type="PANTHER" id="PTHR31645:SF4">
    <property type="entry name" value="METAL-NICOTIANAMINE TRANSPORTER YSL3"/>
    <property type="match status" value="1"/>
</dbReference>
<feature type="transmembrane region" description="Helical" evidence="7">
    <location>
        <begin position="127"/>
        <end position="145"/>
    </location>
</feature>
<evidence type="ECO:0000256" key="5">
    <source>
        <dbReference type="ARBA" id="ARBA00022989"/>
    </source>
</evidence>
<organism evidence="8 9">
    <name type="scientific">Genlisea aurea</name>
    <dbReference type="NCBI Taxonomy" id="192259"/>
    <lineage>
        <taxon>Eukaryota</taxon>
        <taxon>Viridiplantae</taxon>
        <taxon>Streptophyta</taxon>
        <taxon>Embryophyta</taxon>
        <taxon>Tracheophyta</taxon>
        <taxon>Spermatophyta</taxon>
        <taxon>Magnoliopsida</taxon>
        <taxon>eudicotyledons</taxon>
        <taxon>Gunneridae</taxon>
        <taxon>Pentapetalae</taxon>
        <taxon>asterids</taxon>
        <taxon>lamiids</taxon>
        <taxon>Lamiales</taxon>
        <taxon>Lentibulariaceae</taxon>
        <taxon>Genlisea</taxon>
    </lineage>
</organism>
<keyword evidence="3" id="KW-0813">Transport</keyword>
<keyword evidence="5 7" id="KW-1133">Transmembrane helix</keyword>
<evidence type="ECO:0000256" key="2">
    <source>
        <dbReference type="ARBA" id="ARBA00010276"/>
    </source>
</evidence>